<name>A0A6B3RQ61_9RHOB</name>
<evidence type="ECO:0000313" key="2">
    <source>
        <dbReference type="Proteomes" id="UP000481421"/>
    </source>
</evidence>
<gene>
    <name evidence="1" type="ORF">G3572_11880</name>
</gene>
<dbReference type="AlphaFoldDB" id="A0A6B3RQ61"/>
<dbReference type="RefSeq" id="WP_164612023.1">
    <property type="nucleotide sequence ID" value="NZ_JAAIKE010000003.1"/>
</dbReference>
<dbReference type="EMBL" id="JAAIKE010000003">
    <property type="protein sequence ID" value="NEX46908.1"/>
    <property type="molecule type" value="Genomic_DNA"/>
</dbReference>
<proteinExistence type="predicted"/>
<dbReference type="Proteomes" id="UP000481421">
    <property type="component" value="Unassembled WGS sequence"/>
</dbReference>
<protein>
    <submittedName>
        <fullName evidence="1">Uncharacterized protein</fullName>
    </submittedName>
</protein>
<evidence type="ECO:0000313" key="1">
    <source>
        <dbReference type="EMBL" id="NEX46908.1"/>
    </source>
</evidence>
<reference evidence="1 2" key="1">
    <citation type="submission" date="2020-02" db="EMBL/GenBank/DDBJ databases">
        <title>Rhodobacter algicola sp. nov., isolated from microalga culture.</title>
        <authorList>
            <person name="Park C.-Y."/>
        </authorList>
    </citation>
    <scope>NUCLEOTIDE SEQUENCE [LARGE SCALE GENOMIC DNA]</scope>
    <source>
        <strain evidence="1 2">ETT8</strain>
    </source>
</reference>
<comment type="caution">
    <text evidence="1">The sequence shown here is derived from an EMBL/GenBank/DDBJ whole genome shotgun (WGS) entry which is preliminary data.</text>
</comment>
<organism evidence="1 2">
    <name type="scientific">Pseudotabrizicola algicola</name>
    <dbReference type="NCBI Taxonomy" id="2709381"/>
    <lineage>
        <taxon>Bacteria</taxon>
        <taxon>Pseudomonadati</taxon>
        <taxon>Pseudomonadota</taxon>
        <taxon>Alphaproteobacteria</taxon>
        <taxon>Rhodobacterales</taxon>
        <taxon>Paracoccaceae</taxon>
        <taxon>Pseudotabrizicola</taxon>
    </lineage>
</organism>
<keyword evidence="2" id="KW-1185">Reference proteome</keyword>
<sequence length="177" mass="19453">MRGYSLTSDDVVAATMGRWDDFAAENDGAGAMAHAVIGRPLFEMVAGPATVRFLEQTFYNSRRGQTVTGLLYRCDSPVQERLFVMQVVPLERGGLQVLHRQIRCRPLRPLPLCALGHLRYLRCSQCLSCNFGGPWVEGRRFQLPSGAMAEDAVCPACRAAAFVAEPEGQGLRPQHCG</sequence>
<accession>A0A6B3RQ61</accession>